<proteinExistence type="predicted"/>
<organism evidence="1 2">
    <name type="scientific">Lutimonas vermicola</name>
    <dbReference type="NCBI Taxonomy" id="414288"/>
    <lineage>
        <taxon>Bacteria</taxon>
        <taxon>Pseudomonadati</taxon>
        <taxon>Bacteroidota</taxon>
        <taxon>Flavobacteriia</taxon>
        <taxon>Flavobacteriales</taxon>
        <taxon>Flavobacteriaceae</taxon>
        <taxon>Lutimonas</taxon>
    </lineage>
</organism>
<dbReference type="EMBL" id="JBCDNA010000003">
    <property type="protein sequence ID" value="MEL4456709.1"/>
    <property type="molecule type" value="Genomic_DNA"/>
</dbReference>
<sequence length="233" mass="26791">MSETDLAWQKKFVTITYKGLIDNFSIRILWIPREEAPLGHISGPGIMEFTDLARSTRFTIKSMDLAISMDRIGIDSEEQRQSPLDKSFELQFDWTSNKDGLNGNITEPFFFYDVDFDGKVELVVTQYSYGVQNSNTYKAYKLNESTLENDSKQITNEEPFSLLNDFTEFNKVNKSISIGSFFGGGNTQTSIYKKVNPSEFKLISIVKYTFEDKITFELVDGEMVEVKRENMDK</sequence>
<dbReference type="RefSeq" id="WP_342160876.1">
    <property type="nucleotide sequence ID" value="NZ_JBCDNA010000003.1"/>
</dbReference>
<gene>
    <name evidence="1" type="ORF">AABB81_12445</name>
</gene>
<comment type="caution">
    <text evidence="1">The sequence shown here is derived from an EMBL/GenBank/DDBJ whole genome shotgun (WGS) entry which is preliminary data.</text>
</comment>
<evidence type="ECO:0000313" key="2">
    <source>
        <dbReference type="Proteomes" id="UP001474120"/>
    </source>
</evidence>
<dbReference type="Proteomes" id="UP001474120">
    <property type="component" value="Unassembled WGS sequence"/>
</dbReference>
<name>A0ABU9L2N6_9FLAO</name>
<evidence type="ECO:0000313" key="1">
    <source>
        <dbReference type="EMBL" id="MEL4456709.1"/>
    </source>
</evidence>
<reference evidence="1 2" key="1">
    <citation type="submission" date="2024-04" db="EMBL/GenBank/DDBJ databases">
        <title>whole genome sequencing of Lutimonas vermicola strain IMCC1616.</title>
        <authorList>
            <person name="Bae S.S."/>
        </authorList>
    </citation>
    <scope>NUCLEOTIDE SEQUENCE [LARGE SCALE GENOMIC DNA]</scope>
    <source>
        <strain evidence="1 2">IMCC1616</strain>
    </source>
</reference>
<protein>
    <submittedName>
        <fullName evidence="1">Uncharacterized protein</fullName>
    </submittedName>
</protein>
<keyword evidence="2" id="KW-1185">Reference proteome</keyword>
<accession>A0ABU9L2N6</accession>